<reference evidence="3 4" key="1">
    <citation type="journal article" date="2014" name="Genome Biol. Evol.">
        <title>Comparative genomics and transcriptomics analyses reveal divergent lifestyle features of nematode endoparasitic fungus Hirsutella minnesotensis.</title>
        <authorList>
            <person name="Lai Y."/>
            <person name="Liu K."/>
            <person name="Zhang X."/>
            <person name="Zhang X."/>
            <person name="Li K."/>
            <person name="Wang N."/>
            <person name="Shu C."/>
            <person name="Wu Y."/>
            <person name="Wang C."/>
            <person name="Bushley K.E."/>
            <person name="Xiang M."/>
            <person name="Liu X."/>
        </authorList>
    </citation>
    <scope>NUCLEOTIDE SEQUENCE [LARGE SCALE GENOMIC DNA]</scope>
    <source>
        <strain evidence="3 4">3608</strain>
    </source>
</reference>
<protein>
    <submittedName>
        <fullName evidence="3">Uncharacterized protein</fullName>
    </submittedName>
</protein>
<evidence type="ECO:0000256" key="2">
    <source>
        <dbReference type="SAM" id="SignalP"/>
    </source>
</evidence>
<dbReference type="EMBL" id="KQ030520">
    <property type="protein sequence ID" value="KJZ75010.1"/>
    <property type="molecule type" value="Genomic_DNA"/>
</dbReference>
<dbReference type="Proteomes" id="UP000054481">
    <property type="component" value="Unassembled WGS sequence"/>
</dbReference>
<feature type="region of interest" description="Disordered" evidence="1">
    <location>
        <begin position="21"/>
        <end position="68"/>
    </location>
</feature>
<evidence type="ECO:0000313" key="3">
    <source>
        <dbReference type="EMBL" id="KJZ75010.1"/>
    </source>
</evidence>
<feature type="signal peptide" evidence="2">
    <location>
        <begin position="1"/>
        <end position="21"/>
    </location>
</feature>
<evidence type="ECO:0000256" key="1">
    <source>
        <dbReference type="SAM" id="MobiDB-lite"/>
    </source>
</evidence>
<keyword evidence="2" id="KW-0732">Signal</keyword>
<feature type="compositionally biased region" description="Basic and acidic residues" evidence="1">
    <location>
        <begin position="30"/>
        <end position="39"/>
    </location>
</feature>
<gene>
    <name evidence="3" type="ORF">HIM_05496</name>
</gene>
<sequence length="68" mass="6881">MKINAGAFLLALAAAGSGAMAFNNSPNLQPHHESPDRTRSGMAPAPNERREAGYGATAASDAAAESIV</sequence>
<proteinExistence type="predicted"/>
<dbReference type="AlphaFoldDB" id="A0A0F7ZP75"/>
<feature type="chain" id="PRO_5002525878" evidence="2">
    <location>
        <begin position="22"/>
        <end position="68"/>
    </location>
</feature>
<keyword evidence="4" id="KW-1185">Reference proteome</keyword>
<name>A0A0F7ZP75_9HYPO</name>
<accession>A0A0F7ZP75</accession>
<feature type="compositionally biased region" description="Low complexity" evidence="1">
    <location>
        <begin position="53"/>
        <end position="68"/>
    </location>
</feature>
<evidence type="ECO:0000313" key="4">
    <source>
        <dbReference type="Proteomes" id="UP000054481"/>
    </source>
</evidence>
<organism evidence="3 4">
    <name type="scientific">Hirsutella minnesotensis 3608</name>
    <dbReference type="NCBI Taxonomy" id="1043627"/>
    <lineage>
        <taxon>Eukaryota</taxon>
        <taxon>Fungi</taxon>
        <taxon>Dikarya</taxon>
        <taxon>Ascomycota</taxon>
        <taxon>Pezizomycotina</taxon>
        <taxon>Sordariomycetes</taxon>
        <taxon>Hypocreomycetidae</taxon>
        <taxon>Hypocreales</taxon>
        <taxon>Ophiocordycipitaceae</taxon>
        <taxon>Hirsutella</taxon>
    </lineage>
</organism>